<feature type="transmembrane region" description="Helical" evidence="1">
    <location>
        <begin position="6"/>
        <end position="30"/>
    </location>
</feature>
<sequence>MIELIAVTILILVVIPALIYGIAFVLNILFNNRNQQK</sequence>
<keyword evidence="1" id="KW-0472">Membrane</keyword>
<evidence type="ECO:0000256" key="1">
    <source>
        <dbReference type="SAM" id="Phobius"/>
    </source>
</evidence>
<comment type="caution">
    <text evidence="2">The sequence shown here is derived from an EMBL/GenBank/DDBJ whole genome shotgun (WGS) entry which is preliminary data.</text>
</comment>
<name>A0A397Q2Y0_9HYPH</name>
<gene>
    <name evidence="2" type="ORF">BXY53_0473</name>
</gene>
<organism evidence="2 3">
    <name type="scientific">Dichotomicrobium thermohalophilum</name>
    <dbReference type="NCBI Taxonomy" id="933063"/>
    <lineage>
        <taxon>Bacteria</taxon>
        <taxon>Pseudomonadati</taxon>
        <taxon>Pseudomonadota</taxon>
        <taxon>Alphaproteobacteria</taxon>
        <taxon>Hyphomicrobiales</taxon>
        <taxon>Hyphomicrobiaceae</taxon>
        <taxon>Dichotomicrobium</taxon>
    </lineage>
</organism>
<evidence type="ECO:0000313" key="3">
    <source>
        <dbReference type="Proteomes" id="UP000266273"/>
    </source>
</evidence>
<dbReference type="AlphaFoldDB" id="A0A397Q2Y0"/>
<accession>A0A397Q2Y0</accession>
<keyword evidence="3" id="KW-1185">Reference proteome</keyword>
<protein>
    <submittedName>
        <fullName evidence="2">Uncharacterized protein</fullName>
    </submittedName>
</protein>
<evidence type="ECO:0000313" key="2">
    <source>
        <dbReference type="EMBL" id="RIA55408.1"/>
    </source>
</evidence>
<proteinExistence type="predicted"/>
<keyword evidence="1" id="KW-0812">Transmembrane</keyword>
<keyword evidence="1" id="KW-1133">Transmembrane helix</keyword>
<dbReference type="EMBL" id="QXDF01000001">
    <property type="protein sequence ID" value="RIA55408.1"/>
    <property type="molecule type" value="Genomic_DNA"/>
</dbReference>
<dbReference type="Proteomes" id="UP000266273">
    <property type="component" value="Unassembled WGS sequence"/>
</dbReference>
<reference evidence="2 3" key="1">
    <citation type="submission" date="2018-08" db="EMBL/GenBank/DDBJ databases">
        <title>Genomic Encyclopedia of Archaeal and Bacterial Type Strains, Phase II (KMG-II): from individual species to whole genera.</title>
        <authorList>
            <person name="Goeker M."/>
        </authorList>
    </citation>
    <scope>NUCLEOTIDE SEQUENCE [LARGE SCALE GENOMIC DNA]</scope>
    <source>
        <strain evidence="2 3">DSM 5002</strain>
    </source>
</reference>